<feature type="compositionally biased region" description="Polar residues" evidence="1">
    <location>
        <begin position="107"/>
        <end position="122"/>
    </location>
</feature>
<reference evidence="2" key="1">
    <citation type="journal article" date="2023" name="G3 (Bethesda)">
        <title>A reference genome for the long-term kleptoplast-retaining sea slug Elysia crispata morphotype clarki.</title>
        <authorList>
            <person name="Eastman K.E."/>
            <person name="Pendleton A.L."/>
            <person name="Shaikh M.A."/>
            <person name="Suttiyut T."/>
            <person name="Ogas R."/>
            <person name="Tomko P."/>
            <person name="Gavelis G."/>
            <person name="Widhalm J.R."/>
            <person name="Wisecaver J.H."/>
        </authorList>
    </citation>
    <scope>NUCLEOTIDE SEQUENCE</scope>
    <source>
        <strain evidence="2">ECLA1</strain>
    </source>
</reference>
<evidence type="ECO:0000313" key="3">
    <source>
        <dbReference type="Proteomes" id="UP001283361"/>
    </source>
</evidence>
<protein>
    <submittedName>
        <fullName evidence="2">Uncharacterized protein</fullName>
    </submittedName>
</protein>
<dbReference type="Proteomes" id="UP001283361">
    <property type="component" value="Unassembled WGS sequence"/>
</dbReference>
<gene>
    <name evidence="2" type="ORF">RRG08_029211</name>
</gene>
<proteinExistence type="predicted"/>
<keyword evidence="3" id="KW-1185">Reference proteome</keyword>
<organism evidence="2 3">
    <name type="scientific">Elysia crispata</name>
    <name type="common">lettuce slug</name>
    <dbReference type="NCBI Taxonomy" id="231223"/>
    <lineage>
        <taxon>Eukaryota</taxon>
        <taxon>Metazoa</taxon>
        <taxon>Spiralia</taxon>
        <taxon>Lophotrochozoa</taxon>
        <taxon>Mollusca</taxon>
        <taxon>Gastropoda</taxon>
        <taxon>Heterobranchia</taxon>
        <taxon>Euthyneura</taxon>
        <taxon>Panpulmonata</taxon>
        <taxon>Sacoglossa</taxon>
        <taxon>Placobranchoidea</taxon>
        <taxon>Plakobranchidae</taxon>
        <taxon>Elysia</taxon>
    </lineage>
</organism>
<dbReference type="EMBL" id="JAWDGP010001738">
    <property type="protein sequence ID" value="KAK3788761.1"/>
    <property type="molecule type" value="Genomic_DNA"/>
</dbReference>
<dbReference type="AlphaFoldDB" id="A0AAE1DZH8"/>
<comment type="caution">
    <text evidence="2">The sequence shown here is derived from an EMBL/GenBank/DDBJ whole genome shotgun (WGS) entry which is preliminary data.</text>
</comment>
<name>A0AAE1DZH8_9GAST</name>
<evidence type="ECO:0000313" key="2">
    <source>
        <dbReference type="EMBL" id="KAK3788761.1"/>
    </source>
</evidence>
<sequence>MRYPVRMCVQDTCVSSGSTEESVSRSARCRVIPSPRLPVPAREEFRRCLVPKSKRPAESNQVIDEENNPPRQVNENVIVNKDKRKVKKCNSIRFSVSVMTRTGGKTGHTSPPRNKSPSTGLSSRLAIVSEDRRLPYLDGTRCECSVFCADVLRKGVFDLFGVNFQPIMFTQDFPPSGQRVFALQDAVAIVMLNLKHLSRSDEILGKHDYALTGLNILPSLHRRVITEDDRLFLTGESQEMVSGAEDLGLGQLVEEMVDVRTSGLSAGV</sequence>
<evidence type="ECO:0000256" key="1">
    <source>
        <dbReference type="SAM" id="MobiDB-lite"/>
    </source>
</evidence>
<feature type="region of interest" description="Disordered" evidence="1">
    <location>
        <begin position="100"/>
        <end position="122"/>
    </location>
</feature>
<accession>A0AAE1DZH8</accession>